<dbReference type="SUPFAM" id="SSF75304">
    <property type="entry name" value="Amidase signature (AS) enzymes"/>
    <property type="match status" value="1"/>
</dbReference>
<protein>
    <submittedName>
        <fullName evidence="3">Amidase</fullName>
    </submittedName>
</protein>
<gene>
    <name evidence="3" type="ORF">DI565_14160</name>
</gene>
<reference evidence="3 4" key="1">
    <citation type="submission" date="2017-08" db="EMBL/GenBank/DDBJ databases">
        <title>Infants hospitalized years apart are colonized by the same room-sourced microbial strains.</title>
        <authorList>
            <person name="Brooks B."/>
            <person name="Olm M.R."/>
            <person name="Firek B.A."/>
            <person name="Baker R."/>
            <person name="Thomas B.C."/>
            <person name="Morowitz M.J."/>
            <person name="Banfield J.F."/>
        </authorList>
    </citation>
    <scope>NUCLEOTIDE SEQUENCE [LARGE SCALE GENOMIC DNA]</scope>
    <source>
        <strain evidence="3">S2_005_003_R2_43</strain>
    </source>
</reference>
<sequence>MRDAGTIAEIRSALAGGAVADALVRERWERAQALEPAIRAFAHLPETSPAAGAGPLAGVTVGVKDLIDTADMPTAYGSPLHAGGRPAADAAVVERLRALGATVLGKTVTTEFAWRHPGPTRNPWDLERTPGGSSSGSAAAVAAGVVTLALGTQTLGSIIRPAAFCGVVGFKPSFGSLPREGVHPLSGSLDHVGLFARSLDDVYCAFALLTDADPAAPVAETPPRVAALRPPADLISAEQMAAFESACRDLDAAGVIVETIDWPDLLDRSAPIGATIVAYEAARILGDRRRTGSDLLSRHIIELVDAGLAVSEADYVDALAAQRTLRETFAARMEPFDALLAAPATGEAPEGLDHTGDPRFCTPWTVIGAPAVSIPIALGRSGAPLGLQIVGRNGSDRALLAAAKAISVAVPTIGAPPPPA</sequence>
<comment type="similarity">
    <text evidence="1">Belongs to the amidase family.</text>
</comment>
<dbReference type="EMBL" id="QFPN01000007">
    <property type="protein sequence ID" value="PZQ13681.1"/>
    <property type="molecule type" value="Genomic_DNA"/>
</dbReference>
<dbReference type="Pfam" id="PF01425">
    <property type="entry name" value="Amidase"/>
    <property type="match status" value="1"/>
</dbReference>
<evidence type="ECO:0000313" key="4">
    <source>
        <dbReference type="Proteomes" id="UP000249577"/>
    </source>
</evidence>
<dbReference type="AlphaFoldDB" id="A0A2W5K9X4"/>
<dbReference type="InterPro" id="IPR036928">
    <property type="entry name" value="AS_sf"/>
</dbReference>
<evidence type="ECO:0000259" key="2">
    <source>
        <dbReference type="Pfam" id="PF01425"/>
    </source>
</evidence>
<feature type="domain" description="Amidase" evidence="2">
    <location>
        <begin position="37"/>
        <end position="400"/>
    </location>
</feature>
<organism evidence="3 4">
    <name type="scientific">Ancylobacter novellus</name>
    <name type="common">Thiobacillus novellus</name>
    <dbReference type="NCBI Taxonomy" id="921"/>
    <lineage>
        <taxon>Bacteria</taxon>
        <taxon>Pseudomonadati</taxon>
        <taxon>Pseudomonadota</taxon>
        <taxon>Alphaproteobacteria</taxon>
        <taxon>Hyphomicrobiales</taxon>
        <taxon>Xanthobacteraceae</taxon>
        <taxon>Ancylobacter</taxon>
    </lineage>
</organism>
<dbReference type="Gene3D" id="3.90.1300.10">
    <property type="entry name" value="Amidase signature (AS) domain"/>
    <property type="match status" value="1"/>
</dbReference>
<evidence type="ECO:0000313" key="3">
    <source>
        <dbReference type="EMBL" id="PZQ13681.1"/>
    </source>
</evidence>
<dbReference type="PANTHER" id="PTHR11895:SF151">
    <property type="entry name" value="GLUTAMYL-TRNA(GLN) AMIDOTRANSFERASE SUBUNIT A"/>
    <property type="match status" value="1"/>
</dbReference>
<dbReference type="InterPro" id="IPR000120">
    <property type="entry name" value="Amidase"/>
</dbReference>
<proteinExistence type="inferred from homology"/>
<dbReference type="GO" id="GO:0003824">
    <property type="term" value="F:catalytic activity"/>
    <property type="evidence" value="ECO:0007669"/>
    <property type="project" value="InterPro"/>
</dbReference>
<dbReference type="InterPro" id="IPR023631">
    <property type="entry name" value="Amidase_dom"/>
</dbReference>
<dbReference type="Proteomes" id="UP000249577">
    <property type="component" value="Unassembled WGS sequence"/>
</dbReference>
<name>A0A2W5K9X4_ANCNO</name>
<accession>A0A2W5K9X4</accession>
<comment type="caution">
    <text evidence="3">The sequence shown here is derived from an EMBL/GenBank/DDBJ whole genome shotgun (WGS) entry which is preliminary data.</text>
</comment>
<dbReference type="PANTHER" id="PTHR11895">
    <property type="entry name" value="TRANSAMIDASE"/>
    <property type="match status" value="1"/>
</dbReference>
<evidence type="ECO:0000256" key="1">
    <source>
        <dbReference type="ARBA" id="ARBA00009199"/>
    </source>
</evidence>